<dbReference type="AlphaFoldDB" id="A0A455SZH5"/>
<dbReference type="InterPro" id="IPR036188">
    <property type="entry name" value="FAD/NAD-bd_sf"/>
</dbReference>
<dbReference type="InterPro" id="IPR012400">
    <property type="entry name" value="Long_Oxdase"/>
</dbReference>
<evidence type="ECO:0000313" key="15">
    <source>
        <dbReference type="EMBL" id="BBH93757.1"/>
    </source>
</evidence>
<sequence>MTVSSTVLSPIVQRQSQGATWLSPSEFAILEAICDTLLPSLEPPSGAGPEEAAYYRRRAADLQVAQRMAEMLALENEERKGQIRQLLTVLSSPLASLLLVGRPQPFIRLSQEQRERYLLALANSPLGLLRQGFQAMKRLAGFIFFAALDERGRNPNWDVLDYTPPQDPPATVARPLQPFPIESDTTLEADAVIIGSGAGGGVVAGELARAGKSVVVLEKGGYYNEETFPVEEGRGMTELYLQRGLLTSRDLGITVLAGSTLGGGTVVNWMTSFRTPEDILDEWAKRSGVAELTGKSLQDSFAAVEERISVNLENSAHNRQNQVLADGCLALGYHAGVLRRNAVGCNQRCGTCCFGCRYGCKQSTLKTYLQDAFEAGARIIVNCSADRVLIEQGRAVGVVATVRDPQSGRLSRLTVRARAVIVAAGAIHSPAILLRSGLDNPHIGRHLYLHPTAVMAGLYPDKIYPWKGVLQSAYSNEFGHLDGTYGYKLETAPVHPGMLGVAMPWWSARDYRRELLQAPYVAAFIVLTRDRGEGRVSLGKDGEPVIDYVVSVYDRRHLLHGMAQAARVHFAAGARAVLSLHTRRTRLDRAADGTLDERQFREFERQLERHGLAPNRLMVFTAHQMGTCRMGSDPRQAVVDGNHEVHGVRGLFVCDGSVFPSPSGVNPMLSIMALAHRAAQYIKSTL</sequence>
<keyword evidence="7" id="KW-0812">Transmembrane</keyword>
<comment type="catalytic activity">
    <reaction evidence="1">
        <text>a long-chain primary fatty alcohol + O2 = a long-chain fatty aldehyde + H2O2</text>
        <dbReference type="Rhea" id="RHEA:22756"/>
        <dbReference type="ChEBI" id="CHEBI:15379"/>
        <dbReference type="ChEBI" id="CHEBI:16240"/>
        <dbReference type="ChEBI" id="CHEBI:17176"/>
        <dbReference type="ChEBI" id="CHEBI:77396"/>
        <dbReference type="EC" id="1.1.3.20"/>
    </reaction>
</comment>
<dbReference type="Pfam" id="PF05199">
    <property type="entry name" value="GMC_oxred_C"/>
    <property type="match status" value="1"/>
</dbReference>
<dbReference type="GO" id="GO:0046577">
    <property type="term" value="F:long-chain-alcohol oxidase activity"/>
    <property type="evidence" value="ECO:0007669"/>
    <property type="project" value="UniProtKB-EC"/>
</dbReference>
<dbReference type="PIRSF" id="PIRSF028937">
    <property type="entry name" value="Lg_Ch_AO"/>
    <property type="match status" value="1"/>
</dbReference>
<dbReference type="EC" id="1.1.3.20" evidence="5"/>
<evidence type="ECO:0000256" key="10">
    <source>
        <dbReference type="ARBA" id="ARBA00023002"/>
    </source>
</evidence>
<evidence type="ECO:0000256" key="6">
    <source>
        <dbReference type="ARBA" id="ARBA00022630"/>
    </source>
</evidence>
<dbReference type="SUPFAM" id="SSF51905">
    <property type="entry name" value="FAD/NAD(P)-binding domain"/>
    <property type="match status" value="1"/>
</dbReference>
<dbReference type="InterPro" id="IPR003953">
    <property type="entry name" value="FAD-dep_OxRdtase_2_FAD-bd"/>
</dbReference>
<comment type="subcellular location">
    <subcellularLocation>
        <location evidence="3">Membrane</location>
    </subcellularLocation>
</comment>
<proteinExistence type="inferred from homology"/>
<evidence type="ECO:0000256" key="8">
    <source>
        <dbReference type="ARBA" id="ARBA00022827"/>
    </source>
</evidence>
<evidence type="ECO:0000256" key="3">
    <source>
        <dbReference type="ARBA" id="ARBA00004370"/>
    </source>
</evidence>
<dbReference type="PANTHER" id="PTHR46056">
    <property type="entry name" value="LONG-CHAIN-ALCOHOL OXIDASE"/>
    <property type="match status" value="1"/>
</dbReference>
<gene>
    <name evidence="15" type="ORF">KTA_19560</name>
</gene>
<evidence type="ECO:0000256" key="2">
    <source>
        <dbReference type="ARBA" id="ARBA00003842"/>
    </source>
</evidence>
<dbReference type="GO" id="GO:0016020">
    <property type="term" value="C:membrane"/>
    <property type="evidence" value="ECO:0007669"/>
    <property type="project" value="UniProtKB-SubCell"/>
</dbReference>
<feature type="domain" description="Glucose-methanol-choline oxidoreductase C-terminal" evidence="14">
    <location>
        <begin position="532"/>
        <end position="675"/>
    </location>
</feature>
<evidence type="ECO:0000259" key="14">
    <source>
        <dbReference type="Pfam" id="PF05199"/>
    </source>
</evidence>
<keyword evidence="8" id="KW-0274">FAD</keyword>
<dbReference type="Gene3D" id="3.50.50.60">
    <property type="entry name" value="FAD/NAD(P)-binding domain"/>
    <property type="match status" value="2"/>
</dbReference>
<dbReference type="InterPro" id="IPR007867">
    <property type="entry name" value="GMC_OxRtase_C"/>
</dbReference>
<feature type="domain" description="Glucose-methanol-choline oxidoreductase N-terminal" evidence="12">
    <location>
        <begin position="236"/>
        <end position="451"/>
    </location>
</feature>
<dbReference type="GO" id="GO:0050660">
    <property type="term" value="F:flavin adenine dinucleotide binding"/>
    <property type="evidence" value="ECO:0007669"/>
    <property type="project" value="InterPro"/>
</dbReference>
<evidence type="ECO:0000259" key="13">
    <source>
        <dbReference type="Pfam" id="PF00890"/>
    </source>
</evidence>
<evidence type="ECO:0000259" key="12">
    <source>
        <dbReference type="Pfam" id="PF00732"/>
    </source>
</evidence>
<dbReference type="InterPro" id="IPR000172">
    <property type="entry name" value="GMC_OxRdtase_N"/>
</dbReference>
<evidence type="ECO:0000256" key="4">
    <source>
        <dbReference type="ARBA" id="ARBA00010790"/>
    </source>
</evidence>
<accession>A0A455SZH5</accession>
<keyword evidence="11" id="KW-0472">Membrane</keyword>
<feature type="domain" description="FAD-dependent oxidoreductase 2 FAD-binding" evidence="13">
    <location>
        <begin position="190"/>
        <end position="223"/>
    </location>
</feature>
<dbReference type="Pfam" id="PF00732">
    <property type="entry name" value="GMC_oxred_N"/>
    <property type="match status" value="1"/>
</dbReference>
<protein>
    <recommendedName>
        <fullName evidence="5">long-chain-alcohol oxidase</fullName>
        <ecNumber evidence="5">1.1.3.20</ecNumber>
    </recommendedName>
</protein>
<evidence type="ECO:0000256" key="9">
    <source>
        <dbReference type="ARBA" id="ARBA00022989"/>
    </source>
</evidence>
<comment type="similarity">
    <text evidence="4">Belongs to the GMC oxidoreductase family.</text>
</comment>
<dbReference type="PANTHER" id="PTHR46056:SF12">
    <property type="entry name" value="LONG-CHAIN-ALCOHOL OXIDASE"/>
    <property type="match status" value="1"/>
</dbReference>
<keyword evidence="9" id="KW-1133">Transmembrane helix</keyword>
<comment type="function">
    <text evidence="2">Long-chain fatty alcohol oxidase involved in the omega-oxidation pathway of lipid degradation.</text>
</comment>
<name>A0A455SZH5_9CHLR</name>
<organism evidence="15">
    <name type="scientific">Thermogemmatispora argillosa</name>
    <dbReference type="NCBI Taxonomy" id="2045280"/>
    <lineage>
        <taxon>Bacteria</taxon>
        <taxon>Bacillati</taxon>
        <taxon>Chloroflexota</taxon>
        <taxon>Ktedonobacteria</taxon>
        <taxon>Thermogemmatisporales</taxon>
        <taxon>Thermogemmatisporaceae</taxon>
        <taxon>Thermogemmatispora</taxon>
    </lineage>
</organism>
<dbReference type="EMBL" id="AP019377">
    <property type="protein sequence ID" value="BBH93757.1"/>
    <property type="molecule type" value="Genomic_DNA"/>
</dbReference>
<keyword evidence="6" id="KW-0285">Flavoprotein</keyword>
<evidence type="ECO:0000256" key="1">
    <source>
        <dbReference type="ARBA" id="ARBA00000920"/>
    </source>
</evidence>
<reference evidence="15" key="1">
    <citation type="submission" date="2018-12" db="EMBL/GenBank/DDBJ databases">
        <title>Novel natural products biosynthetic potential of the class Ktedonobacteria.</title>
        <authorList>
            <person name="Zheng Y."/>
            <person name="Saitou A."/>
            <person name="Wang C.M."/>
            <person name="Toyoda A."/>
            <person name="Minakuchi Y."/>
            <person name="Sekiguchi Y."/>
            <person name="Ueda K."/>
            <person name="Takano H."/>
            <person name="Sakai Y."/>
            <person name="Yokota A."/>
            <person name="Yabe S."/>
        </authorList>
    </citation>
    <scope>NUCLEOTIDE SEQUENCE</scope>
    <source>
        <strain evidence="15">A3-2</strain>
    </source>
</reference>
<evidence type="ECO:0000256" key="5">
    <source>
        <dbReference type="ARBA" id="ARBA00013125"/>
    </source>
</evidence>
<keyword evidence="10" id="KW-0560">Oxidoreductase</keyword>
<dbReference type="Pfam" id="PF00890">
    <property type="entry name" value="FAD_binding_2"/>
    <property type="match status" value="1"/>
</dbReference>
<evidence type="ECO:0000256" key="7">
    <source>
        <dbReference type="ARBA" id="ARBA00022692"/>
    </source>
</evidence>
<evidence type="ECO:0000256" key="11">
    <source>
        <dbReference type="ARBA" id="ARBA00023136"/>
    </source>
</evidence>